<feature type="transmembrane region" description="Helical" evidence="1">
    <location>
        <begin position="106"/>
        <end position="126"/>
    </location>
</feature>
<protein>
    <submittedName>
        <fullName evidence="2">HPP family protein</fullName>
    </submittedName>
</protein>
<keyword evidence="1" id="KW-1133">Transmembrane helix</keyword>
<feature type="transmembrane region" description="Helical" evidence="1">
    <location>
        <begin position="133"/>
        <end position="163"/>
    </location>
</feature>
<keyword evidence="1" id="KW-0812">Transmembrane</keyword>
<proteinExistence type="predicted"/>
<accession>A0A517LZB3</accession>
<organism evidence="2 3">
    <name type="scientific">Rosistilla ulvae</name>
    <dbReference type="NCBI Taxonomy" id="1930277"/>
    <lineage>
        <taxon>Bacteria</taxon>
        <taxon>Pseudomonadati</taxon>
        <taxon>Planctomycetota</taxon>
        <taxon>Planctomycetia</taxon>
        <taxon>Pirellulales</taxon>
        <taxon>Pirellulaceae</taxon>
        <taxon>Rosistilla</taxon>
    </lineage>
</organism>
<dbReference type="Proteomes" id="UP000319557">
    <property type="component" value="Chromosome"/>
</dbReference>
<evidence type="ECO:0000313" key="2">
    <source>
        <dbReference type="EMBL" id="QDS87963.1"/>
    </source>
</evidence>
<reference evidence="2 3" key="1">
    <citation type="submission" date="2019-02" db="EMBL/GenBank/DDBJ databases">
        <title>Deep-cultivation of Planctomycetes and their phenomic and genomic characterization uncovers novel biology.</title>
        <authorList>
            <person name="Wiegand S."/>
            <person name="Jogler M."/>
            <person name="Boedeker C."/>
            <person name="Pinto D."/>
            <person name="Vollmers J."/>
            <person name="Rivas-Marin E."/>
            <person name="Kohn T."/>
            <person name="Peeters S.H."/>
            <person name="Heuer A."/>
            <person name="Rast P."/>
            <person name="Oberbeckmann S."/>
            <person name="Bunk B."/>
            <person name="Jeske O."/>
            <person name="Meyerdierks A."/>
            <person name="Storesund J.E."/>
            <person name="Kallscheuer N."/>
            <person name="Luecker S."/>
            <person name="Lage O.M."/>
            <person name="Pohl T."/>
            <person name="Merkel B.J."/>
            <person name="Hornburger P."/>
            <person name="Mueller R.-W."/>
            <person name="Bruemmer F."/>
            <person name="Labrenz M."/>
            <person name="Spormann A.M."/>
            <person name="Op den Camp H."/>
            <person name="Overmann J."/>
            <person name="Amann R."/>
            <person name="Jetten M.S.M."/>
            <person name="Mascher T."/>
            <person name="Medema M.H."/>
            <person name="Devos D.P."/>
            <person name="Kaster A.-K."/>
            <person name="Ovreas L."/>
            <person name="Rohde M."/>
            <person name="Galperin M.Y."/>
            <person name="Jogler C."/>
        </authorList>
    </citation>
    <scope>NUCLEOTIDE SEQUENCE [LARGE SCALE GENOMIC DNA]</scope>
    <source>
        <strain evidence="2 3">EC9</strain>
    </source>
</reference>
<feature type="transmembrane region" description="Helical" evidence="1">
    <location>
        <begin position="61"/>
        <end position="83"/>
    </location>
</feature>
<keyword evidence="1" id="KW-0472">Membrane</keyword>
<dbReference type="EMBL" id="CP036261">
    <property type="protein sequence ID" value="QDS87963.1"/>
    <property type="molecule type" value="Genomic_DNA"/>
</dbReference>
<evidence type="ECO:0000256" key="1">
    <source>
        <dbReference type="SAM" id="Phobius"/>
    </source>
</evidence>
<feature type="transmembrane region" description="Helical" evidence="1">
    <location>
        <begin position="221"/>
        <end position="239"/>
    </location>
</feature>
<feature type="transmembrane region" description="Helical" evidence="1">
    <location>
        <begin position="277"/>
        <end position="303"/>
    </location>
</feature>
<keyword evidence="3" id="KW-1185">Reference proteome</keyword>
<dbReference type="AlphaFoldDB" id="A0A517LZB3"/>
<evidence type="ECO:0000313" key="3">
    <source>
        <dbReference type="Proteomes" id="UP000319557"/>
    </source>
</evidence>
<feature type="transmembrane region" description="Helical" evidence="1">
    <location>
        <begin position="310"/>
        <end position="328"/>
    </location>
</feature>
<feature type="transmembrane region" description="Helical" evidence="1">
    <location>
        <begin position="334"/>
        <end position="361"/>
    </location>
</feature>
<gene>
    <name evidence="2" type="ORF">EC9_21480</name>
</gene>
<sequence length="372" mass="40282">MLPLPFAEVSESSVLNGEEIDAGVREQTNVNVLRCQRPVELDLPLLNPSLTFYQHIMELRFTALFMAIVSGIASITNFSLIYFPELGALSYEVFKNPSGKWAKHKWQLALVPMLTGIVGAACAIYLPYGFASMILSVGLSIAILLVLRSPIAPAISAGFFPVVLGVDTWWYPMAILGGTSSLALTRYAMDQVQPPAPLTFDHSEVEPTDDQRNSAPHVGSAIVRLLVFGLLTMAIANLFDNKLILFPPLIVIAFELFLHPIDCPWSTSLWKLPTTCLATATIGVLAVALLGPGVISTALTVVLGIVALKLIRLHIPPAIAVGLIPQILEGPIHWYPLSVGVGTSILVAFELASSAMLRIYLNKTRVQFDSQS</sequence>
<dbReference type="KEGG" id="ruv:EC9_21480"/>
<name>A0A517LZB3_9BACT</name>